<dbReference type="Pfam" id="PF01979">
    <property type="entry name" value="Amidohydro_1"/>
    <property type="match status" value="1"/>
</dbReference>
<feature type="binding site" evidence="9">
    <location>
        <begin position="253"/>
        <end position="254"/>
    </location>
    <ligand>
        <name>substrate</name>
    </ligand>
</feature>
<evidence type="ECO:0000256" key="7">
    <source>
        <dbReference type="ARBA" id="ARBA00047647"/>
    </source>
</evidence>
<evidence type="ECO:0000256" key="6">
    <source>
        <dbReference type="ARBA" id="ARBA00023277"/>
    </source>
</evidence>
<feature type="binding site" evidence="9">
    <location>
        <position position="167"/>
    </location>
    <ligand>
        <name>substrate</name>
    </ligand>
</feature>
<keyword evidence="4 10" id="KW-0479">Metal-binding</keyword>
<evidence type="ECO:0000256" key="9">
    <source>
        <dbReference type="PIRSR" id="PIRSR038994-2"/>
    </source>
</evidence>
<comment type="cofactor">
    <cofactor evidence="10">
        <name>a divalent metal cation</name>
        <dbReference type="ChEBI" id="CHEBI:60240"/>
    </cofactor>
    <text evidence="10">Binds 1 divalent metal cation per subunit.</text>
</comment>
<feature type="binding site" evidence="9">
    <location>
        <begin position="348"/>
        <end position="350"/>
    </location>
    <ligand>
        <name>substrate</name>
    </ligand>
</feature>
<comment type="catalytic activity">
    <reaction evidence="7">
        <text>N-acetyl-D-glucosamine 6-phosphate + H2O = D-glucosamine 6-phosphate + acetate</text>
        <dbReference type="Rhea" id="RHEA:22936"/>
        <dbReference type="ChEBI" id="CHEBI:15377"/>
        <dbReference type="ChEBI" id="CHEBI:30089"/>
        <dbReference type="ChEBI" id="CHEBI:57513"/>
        <dbReference type="ChEBI" id="CHEBI:58725"/>
        <dbReference type="EC" id="3.5.1.25"/>
    </reaction>
</comment>
<evidence type="ECO:0000256" key="4">
    <source>
        <dbReference type="ARBA" id="ARBA00022723"/>
    </source>
</evidence>
<dbReference type="Proteomes" id="UP000800041">
    <property type="component" value="Unassembled WGS sequence"/>
</dbReference>
<dbReference type="GO" id="GO:0008448">
    <property type="term" value="F:N-acetylglucosamine-6-phosphate deacetylase activity"/>
    <property type="evidence" value="ECO:0007669"/>
    <property type="project" value="UniProtKB-EC"/>
</dbReference>
<dbReference type="InterPro" id="IPR011059">
    <property type="entry name" value="Metal-dep_hydrolase_composite"/>
</dbReference>
<dbReference type="EC" id="3.5.1.25" evidence="2"/>
<proteinExistence type="inferred from homology"/>
<dbReference type="AlphaFoldDB" id="A0A6G1H215"/>
<sequence>MPSAIRDHYHSPTRTGIIKFINCRLVKGDQVVHEDLWINSSTGKVIHGQTLFYGSHAVPDRVIDLGGRLVSPGLIDVQFNGGFGFDFSQVPEDITSYAKGVAKLNKSLVQTGVTSYLPTIVSQKSEVYHKTLPYIGPSGSRRIGSDGSESLGSHCEGPFLNASKCGIHSTSILRPPTNGFADLLDCYGESNMSPAYSPIKLVTLAPELEGAADAIEELVSRGIVVSIGHSEATYEEATTAITNGATMITHLFNAMRPLHHRNPGIFGVLGTPATEQVKKPYFGVIADGVHLHPTSVTLAWNSHPSGFVLVTDAMSVLGMPDGTYDWTNGERFIKKGHVLTLEGTDGTIAGCAISLLECVNNFLQWSGATIPQALGAATSTPAAMLGLEDVKGSLEPDADADLLVLTDDPDESGNTVLKVDQVWKFGEMVHSSI</sequence>
<evidence type="ECO:0000256" key="8">
    <source>
        <dbReference type="PIRSR" id="PIRSR038994-1"/>
    </source>
</evidence>
<dbReference type="FunFam" id="3.20.20.140:FF:000065">
    <property type="entry name" value="N-acetylglucosamine-6-phosphate deacetylase"/>
    <property type="match status" value="1"/>
</dbReference>
<dbReference type="InterPro" id="IPR003764">
    <property type="entry name" value="GlcNAc_6-P_deAcase"/>
</dbReference>
<accession>A0A6G1H215</accession>
<dbReference type="CDD" id="cd00854">
    <property type="entry name" value="NagA"/>
    <property type="match status" value="1"/>
</dbReference>
<organism evidence="12 13">
    <name type="scientific">Aulographum hederae CBS 113979</name>
    <dbReference type="NCBI Taxonomy" id="1176131"/>
    <lineage>
        <taxon>Eukaryota</taxon>
        <taxon>Fungi</taxon>
        <taxon>Dikarya</taxon>
        <taxon>Ascomycota</taxon>
        <taxon>Pezizomycotina</taxon>
        <taxon>Dothideomycetes</taxon>
        <taxon>Pleosporomycetidae</taxon>
        <taxon>Aulographales</taxon>
        <taxon>Aulographaceae</taxon>
    </lineage>
</organism>
<feature type="domain" description="Amidohydrolase-related" evidence="11">
    <location>
        <begin position="70"/>
        <end position="428"/>
    </location>
</feature>
<keyword evidence="6" id="KW-0119">Carbohydrate metabolism</keyword>
<evidence type="ECO:0000256" key="5">
    <source>
        <dbReference type="ARBA" id="ARBA00022801"/>
    </source>
</evidence>
<dbReference type="Gene3D" id="3.20.20.140">
    <property type="entry name" value="Metal-dependent hydrolases"/>
    <property type="match status" value="1"/>
</dbReference>
<keyword evidence="13" id="KW-1185">Reference proteome</keyword>
<dbReference type="PANTHER" id="PTHR11113:SF14">
    <property type="entry name" value="N-ACETYLGLUCOSAMINE-6-PHOSPHATE DEACETYLASE"/>
    <property type="match status" value="1"/>
</dbReference>
<name>A0A6G1H215_9PEZI</name>
<evidence type="ECO:0000259" key="11">
    <source>
        <dbReference type="Pfam" id="PF01979"/>
    </source>
</evidence>
<evidence type="ECO:0000256" key="10">
    <source>
        <dbReference type="PIRSR" id="PIRSR038994-3"/>
    </source>
</evidence>
<dbReference type="PANTHER" id="PTHR11113">
    <property type="entry name" value="N-ACETYLGLUCOSAMINE-6-PHOSPHATE DEACETYLASE"/>
    <property type="match status" value="1"/>
</dbReference>
<dbReference type="OrthoDB" id="10264777at2759"/>
<gene>
    <name evidence="12" type="ORF">K402DRAFT_453701</name>
</gene>
<protein>
    <recommendedName>
        <fullName evidence="3">N-acetylglucosamine-6-phosphate deacetylase</fullName>
        <ecNumber evidence="2">3.5.1.25</ecNumber>
    </recommendedName>
</protein>
<dbReference type="EMBL" id="ML977153">
    <property type="protein sequence ID" value="KAF1987215.1"/>
    <property type="molecule type" value="Genomic_DNA"/>
</dbReference>
<evidence type="ECO:0000256" key="2">
    <source>
        <dbReference type="ARBA" id="ARBA00011899"/>
    </source>
</evidence>
<feature type="binding site" evidence="10">
    <location>
        <position position="156"/>
    </location>
    <ligand>
        <name>Zn(2+)</name>
        <dbReference type="ChEBI" id="CHEBI:29105"/>
    </ligand>
</feature>
<feature type="binding site" evidence="10">
    <location>
        <position position="250"/>
    </location>
    <ligand>
        <name>Zn(2+)</name>
        <dbReference type="ChEBI" id="CHEBI:29105"/>
    </ligand>
</feature>
<feature type="active site" description="Proton donor/acceptor" evidence="8">
    <location>
        <position position="312"/>
    </location>
</feature>
<dbReference type="InterPro" id="IPR006680">
    <property type="entry name" value="Amidohydro-rel"/>
</dbReference>
<keyword evidence="5" id="KW-0378">Hydrolase</keyword>
<dbReference type="SUPFAM" id="SSF51338">
    <property type="entry name" value="Composite domain of metallo-dependent hydrolases"/>
    <property type="match status" value="1"/>
</dbReference>
<dbReference type="NCBIfam" id="TIGR00221">
    <property type="entry name" value="nagA"/>
    <property type="match status" value="1"/>
</dbReference>
<evidence type="ECO:0000256" key="1">
    <source>
        <dbReference type="ARBA" id="ARBA00010716"/>
    </source>
</evidence>
<evidence type="ECO:0000256" key="3">
    <source>
        <dbReference type="ARBA" id="ARBA00018029"/>
    </source>
</evidence>
<dbReference type="PIRSF" id="PIRSF038994">
    <property type="entry name" value="NagA"/>
    <property type="match status" value="1"/>
</dbReference>
<dbReference type="GO" id="GO:0006046">
    <property type="term" value="P:N-acetylglucosamine catabolic process"/>
    <property type="evidence" value="ECO:0007669"/>
    <property type="project" value="TreeGrafter"/>
</dbReference>
<feature type="binding site" evidence="10">
    <location>
        <position position="229"/>
    </location>
    <ligand>
        <name>Zn(2+)</name>
        <dbReference type="ChEBI" id="CHEBI:29105"/>
    </ligand>
</feature>
<dbReference type="InterPro" id="IPR032466">
    <property type="entry name" value="Metal_Hydrolase"/>
</dbReference>
<evidence type="ECO:0000313" key="12">
    <source>
        <dbReference type="EMBL" id="KAF1987215.1"/>
    </source>
</evidence>
<feature type="binding site" evidence="9">
    <location>
        <position position="261"/>
    </location>
    <ligand>
        <name>substrate</name>
    </ligand>
</feature>
<reference evidence="12" key="1">
    <citation type="journal article" date="2020" name="Stud. Mycol.">
        <title>101 Dothideomycetes genomes: a test case for predicting lifestyles and emergence of pathogens.</title>
        <authorList>
            <person name="Haridas S."/>
            <person name="Albert R."/>
            <person name="Binder M."/>
            <person name="Bloem J."/>
            <person name="Labutti K."/>
            <person name="Salamov A."/>
            <person name="Andreopoulos B."/>
            <person name="Baker S."/>
            <person name="Barry K."/>
            <person name="Bills G."/>
            <person name="Bluhm B."/>
            <person name="Cannon C."/>
            <person name="Castanera R."/>
            <person name="Culley D."/>
            <person name="Daum C."/>
            <person name="Ezra D."/>
            <person name="Gonzalez J."/>
            <person name="Henrissat B."/>
            <person name="Kuo A."/>
            <person name="Liang C."/>
            <person name="Lipzen A."/>
            <person name="Lutzoni F."/>
            <person name="Magnuson J."/>
            <person name="Mondo S."/>
            <person name="Nolan M."/>
            <person name="Ohm R."/>
            <person name="Pangilinan J."/>
            <person name="Park H.-J."/>
            <person name="Ramirez L."/>
            <person name="Alfaro M."/>
            <person name="Sun H."/>
            <person name="Tritt A."/>
            <person name="Yoshinaga Y."/>
            <person name="Zwiers L.-H."/>
            <person name="Turgeon B."/>
            <person name="Goodwin S."/>
            <person name="Spatafora J."/>
            <person name="Crous P."/>
            <person name="Grigoriev I."/>
        </authorList>
    </citation>
    <scope>NUCLEOTIDE SEQUENCE</scope>
    <source>
        <strain evidence="12">CBS 113979</strain>
    </source>
</reference>
<evidence type="ECO:0000313" key="13">
    <source>
        <dbReference type="Proteomes" id="UP000800041"/>
    </source>
</evidence>
<comment type="similarity">
    <text evidence="1">Belongs to the metallo-dependent hydrolases superfamily. NagA family.</text>
</comment>
<feature type="binding site" evidence="9">
    <location>
        <position position="290"/>
    </location>
    <ligand>
        <name>substrate</name>
    </ligand>
</feature>
<dbReference type="SUPFAM" id="SSF51556">
    <property type="entry name" value="Metallo-dependent hydrolases"/>
    <property type="match status" value="1"/>
</dbReference>
<dbReference type="GO" id="GO:0046872">
    <property type="term" value="F:metal ion binding"/>
    <property type="evidence" value="ECO:0007669"/>
    <property type="project" value="UniProtKB-KW"/>
</dbReference>